<dbReference type="SMART" id="SM00382">
    <property type="entry name" value="AAA"/>
    <property type="match status" value="1"/>
</dbReference>
<dbReference type="GO" id="GO:0016887">
    <property type="term" value="F:ATP hydrolysis activity"/>
    <property type="evidence" value="ECO:0007669"/>
    <property type="project" value="InterPro"/>
</dbReference>
<dbReference type="GO" id="GO:0022857">
    <property type="term" value="F:transmembrane transporter activity"/>
    <property type="evidence" value="ECO:0007669"/>
    <property type="project" value="UniProtKB-ARBA"/>
</dbReference>
<dbReference type="PANTHER" id="PTHR42798:SF7">
    <property type="entry name" value="ALPHA-D-RIBOSE 1-METHYLPHOSPHONATE 5-TRIPHOSPHATE SYNTHASE SUBUNIT PHNL"/>
    <property type="match status" value="1"/>
</dbReference>
<evidence type="ECO:0000313" key="6">
    <source>
        <dbReference type="EMBL" id="TYS78295.1"/>
    </source>
</evidence>
<comment type="caution">
    <text evidence="6">The sequence shown here is derived from an EMBL/GenBank/DDBJ whole genome shotgun (WGS) entry which is preliminary data.</text>
</comment>
<evidence type="ECO:0000256" key="4">
    <source>
        <dbReference type="ARBA" id="ARBA00022840"/>
    </source>
</evidence>
<dbReference type="InterPro" id="IPR003593">
    <property type="entry name" value="AAA+_ATPase"/>
</dbReference>
<evidence type="ECO:0000313" key="7">
    <source>
        <dbReference type="Proteomes" id="UP000325054"/>
    </source>
</evidence>
<dbReference type="GO" id="GO:0005524">
    <property type="term" value="F:ATP binding"/>
    <property type="evidence" value="ECO:0007669"/>
    <property type="project" value="UniProtKB-KW"/>
</dbReference>
<organism evidence="6 7">
    <name type="scientific">Rossellomorea aquimaris</name>
    <dbReference type="NCBI Taxonomy" id="189382"/>
    <lineage>
        <taxon>Bacteria</taxon>
        <taxon>Bacillati</taxon>
        <taxon>Bacillota</taxon>
        <taxon>Bacilli</taxon>
        <taxon>Bacillales</taxon>
        <taxon>Bacillaceae</taxon>
        <taxon>Rossellomorea</taxon>
    </lineage>
</organism>
<dbReference type="Proteomes" id="UP000325054">
    <property type="component" value="Unassembled WGS sequence"/>
</dbReference>
<dbReference type="EMBL" id="VTEW01000008">
    <property type="protein sequence ID" value="TYS78295.1"/>
    <property type="molecule type" value="Genomic_DNA"/>
</dbReference>
<dbReference type="InterPro" id="IPR027417">
    <property type="entry name" value="P-loop_NTPase"/>
</dbReference>
<dbReference type="SUPFAM" id="SSF52540">
    <property type="entry name" value="P-loop containing nucleoside triphosphate hydrolases"/>
    <property type="match status" value="1"/>
</dbReference>
<protein>
    <submittedName>
        <fullName evidence="6">ABC transporter ATP-binding protein</fullName>
    </submittedName>
</protein>
<dbReference type="InterPro" id="IPR017911">
    <property type="entry name" value="MacB-like_ATP-bd"/>
</dbReference>
<evidence type="ECO:0000256" key="1">
    <source>
        <dbReference type="ARBA" id="ARBA00005417"/>
    </source>
</evidence>
<keyword evidence="3" id="KW-0547">Nucleotide-binding</keyword>
<dbReference type="CDD" id="cd03255">
    <property type="entry name" value="ABC_MJ0796_LolCDE_FtsE"/>
    <property type="match status" value="1"/>
</dbReference>
<dbReference type="AlphaFoldDB" id="A0A5D4TSV8"/>
<name>A0A5D4TSV8_9BACI</name>
<dbReference type="FunFam" id="3.40.50.300:FF:000032">
    <property type="entry name" value="Export ABC transporter ATP-binding protein"/>
    <property type="match status" value="1"/>
</dbReference>
<dbReference type="Pfam" id="PF00005">
    <property type="entry name" value="ABC_tran"/>
    <property type="match status" value="1"/>
</dbReference>
<comment type="similarity">
    <text evidence="1">Belongs to the ABC transporter superfamily.</text>
</comment>
<dbReference type="PANTHER" id="PTHR42798">
    <property type="entry name" value="LIPOPROTEIN-RELEASING SYSTEM ATP-BINDING PROTEIN LOLD"/>
    <property type="match status" value="1"/>
</dbReference>
<dbReference type="GO" id="GO:0098796">
    <property type="term" value="C:membrane protein complex"/>
    <property type="evidence" value="ECO:0007669"/>
    <property type="project" value="UniProtKB-ARBA"/>
</dbReference>
<dbReference type="PROSITE" id="PS50893">
    <property type="entry name" value="ABC_TRANSPORTER_2"/>
    <property type="match status" value="1"/>
</dbReference>
<gene>
    <name evidence="6" type="ORF">FZC80_11005</name>
</gene>
<dbReference type="Gene3D" id="3.40.50.300">
    <property type="entry name" value="P-loop containing nucleotide triphosphate hydrolases"/>
    <property type="match status" value="1"/>
</dbReference>
<reference evidence="6 7" key="1">
    <citation type="submission" date="2019-08" db="EMBL/GenBank/DDBJ databases">
        <title>Bacillus genomes from the desert of Cuatro Cienegas, Coahuila.</title>
        <authorList>
            <person name="Olmedo-Alvarez G."/>
        </authorList>
    </citation>
    <scope>NUCLEOTIDE SEQUENCE [LARGE SCALE GENOMIC DNA]</scope>
    <source>
        <strain evidence="6 7">CH451a_14T</strain>
    </source>
</reference>
<evidence type="ECO:0000256" key="2">
    <source>
        <dbReference type="ARBA" id="ARBA00022448"/>
    </source>
</evidence>
<feature type="domain" description="ABC transporter" evidence="5">
    <location>
        <begin position="4"/>
        <end position="243"/>
    </location>
</feature>
<sequence length="254" mass="28013">MNILEAAKIHKSYGNKFNKQEVLKGIDLSIAAGEFVGIMGASGSGKTTLLNVLSSIDKVSGGSITINGNEMTSLKEKQLAQFRKNHLGFIFQEYNLLDTLTVKENILLPLSITKTPRKEAEQRFKALGEELGIYEIKDKYPNEISGGQKQRTSAARAFIHEPSIIFADEPTGALDSKSASDLLNKLSDLNQKRKATIAMVTHDPTAASFCSRVIFIKDGQIYTQLIKGDQSRQSFFKDIIKTQAVLGGVQYEHE</sequence>
<dbReference type="InterPro" id="IPR003439">
    <property type="entry name" value="ABC_transporter-like_ATP-bd"/>
</dbReference>
<evidence type="ECO:0000256" key="3">
    <source>
        <dbReference type="ARBA" id="ARBA00022741"/>
    </source>
</evidence>
<evidence type="ECO:0000259" key="5">
    <source>
        <dbReference type="PROSITE" id="PS50893"/>
    </source>
</evidence>
<accession>A0A5D4TSV8</accession>
<dbReference type="RefSeq" id="WP_148991799.1">
    <property type="nucleotide sequence ID" value="NZ_VTEW01000008.1"/>
</dbReference>
<dbReference type="OrthoDB" id="9791546at2"/>
<keyword evidence="4 6" id="KW-0067">ATP-binding</keyword>
<keyword evidence="2" id="KW-0813">Transport</keyword>
<proteinExistence type="inferred from homology"/>